<dbReference type="KEGG" id="pfp:PFL1_06663"/>
<gene>
    <name evidence="9" type="ORF">PFL1_06663</name>
</gene>
<dbReference type="PANTHER" id="PTHR45881">
    <property type="entry name" value="CHECKPOINT SUPPRESSOR 1-LIKE, ISOFORM A-RELATED"/>
    <property type="match status" value="1"/>
</dbReference>
<feature type="compositionally biased region" description="Basic and acidic residues" evidence="7">
    <location>
        <begin position="822"/>
        <end position="831"/>
    </location>
</feature>
<organism evidence="9 10">
    <name type="scientific">Pseudozyma flocculosa PF-1</name>
    <dbReference type="NCBI Taxonomy" id="1277687"/>
    <lineage>
        <taxon>Eukaryota</taxon>
        <taxon>Fungi</taxon>
        <taxon>Dikarya</taxon>
        <taxon>Basidiomycota</taxon>
        <taxon>Ustilaginomycotina</taxon>
        <taxon>Ustilaginomycetes</taxon>
        <taxon>Ustilaginales</taxon>
        <taxon>Ustilaginaceae</taxon>
        <taxon>Pseudozyma</taxon>
    </lineage>
</organism>
<feature type="compositionally biased region" description="Low complexity" evidence="7">
    <location>
        <begin position="27"/>
        <end position="36"/>
    </location>
</feature>
<evidence type="ECO:0000256" key="6">
    <source>
        <dbReference type="PROSITE-ProRule" id="PRU00089"/>
    </source>
</evidence>
<dbReference type="InterPro" id="IPR018122">
    <property type="entry name" value="TF_fork_head_CS_1"/>
</dbReference>
<comment type="subcellular location">
    <subcellularLocation>
        <location evidence="1 6">Nucleus</location>
    </subcellularLocation>
</comment>
<dbReference type="GeneID" id="19320735"/>
<feature type="compositionally biased region" description="Polar residues" evidence="7">
    <location>
        <begin position="55"/>
        <end position="68"/>
    </location>
</feature>
<protein>
    <recommendedName>
        <fullName evidence="8">Fork-head domain-containing protein</fullName>
    </recommendedName>
</protein>
<dbReference type="GO" id="GO:0000981">
    <property type="term" value="F:DNA-binding transcription factor activity, RNA polymerase II-specific"/>
    <property type="evidence" value="ECO:0007669"/>
    <property type="project" value="TreeGrafter"/>
</dbReference>
<dbReference type="OrthoDB" id="5954824at2759"/>
<feature type="compositionally biased region" description="Low complexity" evidence="7">
    <location>
        <begin position="357"/>
        <end position="372"/>
    </location>
</feature>
<proteinExistence type="predicted"/>
<evidence type="ECO:0000256" key="3">
    <source>
        <dbReference type="ARBA" id="ARBA00023125"/>
    </source>
</evidence>
<dbReference type="SUPFAM" id="SSF46785">
    <property type="entry name" value="Winged helix' DNA-binding domain"/>
    <property type="match status" value="1"/>
</dbReference>
<feature type="region of interest" description="Disordered" evidence="7">
    <location>
        <begin position="357"/>
        <end position="377"/>
    </location>
</feature>
<dbReference type="Proteomes" id="UP000053664">
    <property type="component" value="Unassembled WGS sequence"/>
</dbReference>
<feature type="compositionally biased region" description="Basic and acidic residues" evidence="7">
    <location>
        <begin position="742"/>
        <end position="754"/>
    </location>
</feature>
<evidence type="ECO:0000313" key="9">
    <source>
        <dbReference type="EMBL" id="EPQ25796.1"/>
    </source>
</evidence>
<evidence type="ECO:0000259" key="8">
    <source>
        <dbReference type="PROSITE" id="PS50039"/>
    </source>
</evidence>
<dbReference type="Pfam" id="PF00250">
    <property type="entry name" value="Forkhead"/>
    <property type="match status" value="1"/>
</dbReference>
<dbReference type="PROSITE" id="PS00657">
    <property type="entry name" value="FORK_HEAD_1"/>
    <property type="match status" value="1"/>
</dbReference>
<reference evidence="9 10" key="1">
    <citation type="journal article" date="2013" name="Plant Cell">
        <title>The transition from a phytopathogenic smut ancestor to an anamorphic biocontrol agent deciphered by comparative whole-genome analysis.</title>
        <authorList>
            <person name="Lefebvre F."/>
            <person name="Joly D.L."/>
            <person name="Labbe C."/>
            <person name="Teichmann B."/>
            <person name="Linning R."/>
            <person name="Belzile F."/>
            <person name="Bakkeren G."/>
            <person name="Belanger R.R."/>
        </authorList>
    </citation>
    <scope>NUCLEOTIDE SEQUENCE [LARGE SCALE GENOMIC DNA]</scope>
    <source>
        <strain evidence="9 10">PF-1</strain>
    </source>
</reference>
<evidence type="ECO:0000256" key="4">
    <source>
        <dbReference type="ARBA" id="ARBA00023163"/>
    </source>
</evidence>
<dbReference type="Gene3D" id="1.10.10.10">
    <property type="entry name" value="Winged helix-like DNA-binding domain superfamily/Winged helix DNA-binding domain"/>
    <property type="match status" value="1"/>
</dbReference>
<dbReference type="InterPro" id="IPR001766">
    <property type="entry name" value="Fork_head_dom"/>
</dbReference>
<feature type="region of interest" description="Disordered" evidence="7">
    <location>
        <begin position="676"/>
        <end position="1017"/>
    </location>
</feature>
<dbReference type="PANTHER" id="PTHR45881:SF1">
    <property type="entry name" value="FORK HEAD PROTEIN HOMOLOG 2"/>
    <property type="match status" value="1"/>
</dbReference>
<dbReference type="RefSeq" id="XP_007882400.1">
    <property type="nucleotide sequence ID" value="XM_007884209.1"/>
</dbReference>
<evidence type="ECO:0000256" key="5">
    <source>
        <dbReference type="ARBA" id="ARBA00023242"/>
    </source>
</evidence>
<keyword evidence="4" id="KW-0804">Transcription</keyword>
<dbReference type="EMBL" id="KE361650">
    <property type="protein sequence ID" value="EPQ25796.1"/>
    <property type="molecule type" value="Genomic_DNA"/>
</dbReference>
<evidence type="ECO:0000313" key="10">
    <source>
        <dbReference type="Proteomes" id="UP000053664"/>
    </source>
</evidence>
<keyword evidence="5 6" id="KW-0539">Nucleus</keyword>
<keyword evidence="2" id="KW-0805">Transcription regulation</keyword>
<name>A0A061H596_9BASI</name>
<dbReference type="HOGENOM" id="CLU_296675_0_0_1"/>
<feature type="compositionally biased region" description="Basic and acidic residues" evidence="7">
    <location>
        <begin position="961"/>
        <end position="984"/>
    </location>
</feature>
<feature type="region of interest" description="Disordered" evidence="7">
    <location>
        <begin position="428"/>
        <end position="449"/>
    </location>
</feature>
<evidence type="ECO:0000256" key="2">
    <source>
        <dbReference type="ARBA" id="ARBA00023015"/>
    </source>
</evidence>
<accession>A0A061H596</accession>
<dbReference type="GO" id="GO:0000978">
    <property type="term" value="F:RNA polymerase II cis-regulatory region sequence-specific DNA binding"/>
    <property type="evidence" value="ECO:0007669"/>
    <property type="project" value="TreeGrafter"/>
</dbReference>
<dbReference type="SMART" id="SM00339">
    <property type="entry name" value="FH"/>
    <property type="match status" value="1"/>
</dbReference>
<dbReference type="InterPro" id="IPR036388">
    <property type="entry name" value="WH-like_DNA-bd_sf"/>
</dbReference>
<dbReference type="InterPro" id="IPR036390">
    <property type="entry name" value="WH_DNA-bd_sf"/>
</dbReference>
<dbReference type="CDD" id="cd00059">
    <property type="entry name" value="FH_FOX"/>
    <property type="match status" value="1"/>
</dbReference>
<dbReference type="GO" id="GO:0005634">
    <property type="term" value="C:nucleus"/>
    <property type="evidence" value="ECO:0007669"/>
    <property type="project" value="UniProtKB-SubCell"/>
</dbReference>
<feature type="compositionally biased region" description="Polar residues" evidence="7">
    <location>
        <begin position="713"/>
        <end position="728"/>
    </location>
</feature>
<dbReference type="PROSITE" id="PS50039">
    <property type="entry name" value="FORK_HEAD_3"/>
    <property type="match status" value="1"/>
</dbReference>
<feature type="region of interest" description="Disordered" evidence="7">
    <location>
        <begin position="1"/>
        <end position="184"/>
    </location>
</feature>
<dbReference type="PRINTS" id="PR00053">
    <property type="entry name" value="FORKHEAD"/>
</dbReference>
<dbReference type="eggNOG" id="KOG2294">
    <property type="taxonomic scope" value="Eukaryota"/>
</dbReference>
<sequence length="1017" mass="108936">MLLSARRPQEPLRVPRASKECHSPTMAAANNSSGSSPGWRYAAAARRPDSHVDRSPSQYSEPSRTTNRIPRGGDAPAELLPEHMGSGRHVDAPPQQQPRPPQLRQKSWHHPYHPAPRVTSGTLPGEPDPYHPAQHLHIHQASVLHHPHPPPHYQQGELDEERTTPYQVERTSPRRLSRAPSSSGAALRAYEQAAELSGVHGGRLDPALLAEHDAQPFQPSSFPQPSAFEPARTPFSGPKRNRGRASTLSLPQPELARQRAVPGYHASPTYPGGGAAAHNFGRDGLAAPMPGAWEEHRSRRDSTMSSMTEASSVNVATPPLAGYQQQSPLLFAPLSPRLGRSGSPAPRFASSYFAAAAAGGPPTGSRSSRPGTPVSPLNMDELSMEDRAAPSGLTISGPYYRIPPAYPRVGHEPPSGLGVHDRPHSPGALGAAHRPPRTQTMGWRHEGDDRISPTTLLSGGGDSYFAAEPHAPRHQLAPHRLAPAAAASNQQAMPMHIPPSHLNPAERVGYERRLQAQAQVQMQSLVRGEMAAAADPAQRSLALAAAAAAAAPMVAQPPMDRIAHSRRRRRPPYSYSSLIAQAISSSPEGRMTLREIYTWISNNYPGMYPMTGPESQGWQNTVRHNLSLNKSFVKVARTAQDIYDSCSSGVPSQSQAARGKGGWWTLDHSVAASQLGIGFRTPGEGTPDEGRGSGSFDAAATDASAGNRRLSRQRSYSDSVNRSASSTPHGAANATASTAPTSRDEYARYSHEARPPFAGYPVGIHPQESATGRRRSSGNSNPRPARPDDGNRFYDAPAPRAPSMNDGAIPSVLQPRPQAIVAHDEEPDRISRHPQPQQRPRGFTTSAAEPSPLRLYSVSAHRQEASWASPPPQQQQQPGSSRGHASPAARSGADFGVRTPSPNAVRHADAGGAHRSVHGHAADLNRAPAFASPLTQQTSGSLTARQHIVDDASSGPCIAERNSDEDVEMRSRDDVRAQELEHGHGHGHGHEHRQAAARDAADQPGSRGMAISDLLNG</sequence>
<feature type="compositionally biased region" description="Polar residues" evidence="7">
    <location>
        <begin position="834"/>
        <end position="848"/>
    </location>
</feature>
<keyword evidence="3 6" id="KW-0238">DNA-binding</keyword>
<evidence type="ECO:0000256" key="7">
    <source>
        <dbReference type="SAM" id="MobiDB-lite"/>
    </source>
</evidence>
<feature type="region of interest" description="Disordered" evidence="7">
    <location>
        <begin position="221"/>
        <end position="247"/>
    </location>
</feature>
<feature type="compositionally biased region" description="Polar residues" evidence="7">
    <location>
        <begin position="933"/>
        <end position="944"/>
    </location>
</feature>
<feature type="DNA-binding region" description="Fork-head" evidence="6">
    <location>
        <begin position="570"/>
        <end position="667"/>
    </location>
</feature>
<feature type="domain" description="Fork-head" evidence="8">
    <location>
        <begin position="570"/>
        <end position="667"/>
    </location>
</feature>
<feature type="compositionally biased region" description="Low complexity" evidence="7">
    <location>
        <begin position="221"/>
        <end position="231"/>
    </location>
</feature>
<evidence type="ECO:0000256" key="1">
    <source>
        <dbReference type="ARBA" id="ARBA00004123"/>
    </source>
</evidence>
<dbReference type="AlphaFoldDB" id="A0A061H596"/>
<feature type="compositionally biased region" description="Basic and acidic residues" evidence="7">
    <location>
        <begin position="992"/>
        <end position="1001"/>
    </location>
</feature>
<feature type="compositionally biased region" description="Low complexity" evidence="7">
    <location>
        <begin position="731"/>
        <end position="741"/>
    </location>
</feature>